<evidence type="ECO:0000313" key="7">
    <source>
        <dbReference type="Proteomes" id="UP000461670"/>
    </source>
</evidence>
<evidence type="ECO:0000313" key="6">
    <source>
        <dbReference type="EMBL" id="KAF1020210.1"/>
    </source>
</evidence>
<gene>
    <name evidence="6" type="primary">hbpA_6</name>
    <name evidence="6" type="ORF">GAK30_02634</name>
</gene>
<evidence type="ECO:0000259" key="5">
    <source>
        <dbReference type="Pfam" id="PF00496"/>
    </source>
</evidence>
<dbReference type="AlphaFoldDB" id="A0A7V8FMN5"/>
<evidence type="ECO:0000256" key="3">
    <source>
        <dbReference type="ARBA" id="ARBA00022729"/>
    </source>
</evidence>
<evidence type="ECO:0000256" key="1">
    <source>
        <dbReference type="ARBA" id="ARBA00005695"/>
    </source>
</evidence>
<dbReference type="GO" id="GO:0015833">
    <property type="term" value="P:peptide transport"/>
    <property type="evidence" value="ECO:0007669"/>
    <property type="project" value="TreeGrafter"/>
</dbReference>
<dbReference type="CDD" id="cd08515">
    <property type="entry name" value="PBP2_NikA_DppA_OppA_like_10"/>
    <property type="match status" value="1"/>
</dbReference>
<comment type="similarity">
    <text evidence="1">Belongs to the bacterial solute-binding protein 5 family.</text>
</comment>
<keyword evidence="2" id="KW-0813">Transport</keyword>
<comment type="caution">
    <text evidence="6">The sequence shown here is derived from an EMBL/GenBank/DDBJ whole genome shotgun (WGS) entry which is preliminary data.</text>
</comment>
<dbReference type="InterPro" id="IPR030678">
    <property type="entry name" value="Peptide/Ni-bd"/>
</dbReference>
<dbReference type="Gene3D" id="3.90.76.10">
    <property type="entry name" value="Dipeptide-binding Protein, Domain 1"/>
    <property type="match status" value="1"/>
</dbReference>
<reference evidence="7" key="1">
    <citation type="journal article" date="2020" name="MBio">
        <title>Horizontal gene transfer to a defensive symbiont with a reduced genome amongst a multipartite beetle microbiome.</title>
        <authorList>
            <person name="Waterworth S.C."/>
            <person name="Florez L.V."/>
            <person name="Rees E.R."/>
            <person name="Hertweck C."/>
            <person name="Kaltenpoth M."/>
            <person name="Kwan J.C."/>
        </authorList>
    </citation>
    <scope>NUCLEOTIDE SEQUENCE [LARGE SCALE GENOMIC DNA]</scope>
</reference>
<dbReference type="SUPFAM" id="SSF53850">
    <property type="entry name" value="Periplasmic binding protein-like II"/>
    <property type="match status" value="1"/>
</dbReference>
<feature type="chain" id="PRO_5030790470" evidence="4">
    <location>
        <begin position="27"/>
        <end position="509"/>
    </location>
</feature>
<feature type="signal peptide" evidence="4">
    <location>
        <begin position="1"/>
        <end position="26"/>
    </location>
</feature>
<dbReference type="Pfam" id="PF00496">
    <property type="entry name" value="SBP_bac_5"/>
    <property type="match status" value="1"/>
</dbReference>
<dbReference type="GO" id="GO:0043190">
    <property type="term" value="C:ATP-binding cassette (ABC) transporter complex"/>
    <property type="evidence" value="ECO:0007669"/>
    <property type="project" value="InterPro"/>
</dbReference>
<accession>A0A7V8FMN5</accession>
<dbReference type="GO" id="GO:1904680">
    <property type="term" value="F:peptide transmembrane transporter activity"/>
    <property type="evidence" value="ECO:0007669"/>
    <property type="project" value="TreeGrafter"/>
</dbReference>
<dbReference type="Gene3D" id="3.40.190.10">
    <property type="entry name" value="Periplasmic binding protein-like II"/>
    <property type="match status" value="1"/>
</dbReference>
<dbReference type="EMBL" id="WNDQ01000039">
    <property type="protein sequence ID" value="KAF1020210.1"/>
    <property type="molecule type" value="Genomic_DNA"/>
</dbReference>
<evidence type="ECO:0000256" key="4">
    <source>
        <dbReference type="SAM" id="SignalP"/>
    </source>
</evidence>
<name>A0A7V8FMN5_9BURK</name>
<dbReference type="PANTHER" id="PTHR30290">
    <property type="entry name" value="PERIPLASMIC BINDING COMPONENT OF ABC TRANSPORTER"/>
    <property type="match status" value="1"/>
</dbReference>
<feature type="domain" description="Solute-binding protein family 5" evidence="5">
    <location>
        <begin position="75"/>
        <end position="433"/>
    </location>
</feature>
<sequence length="509" mass="56321">MTRPFPKLVRRSALTLALALCTAAWAGKTNDTLTYASDSEVENVSPYHNNMREGVVLAAMGWDTLIHRNLKTGAYEPLLATAWKWESPTSLLLGLRRDVVFHNGDKFSADDVVYTFNVVTGPDAKIATRQNTDWIDHAEKVSDSQVRLKLKAPFPAALEYLAGPTPIYPAAYFQKVGLEGYSKAPVGTGPYKIKAVTPGQGVTMVRNTAYFKDSAKGQPQIGKVVFKVIRDPEARSAQLMTGEVDWIWRVPADQADALKAMPNLQVLSDETMRVGFITINNNGTTPEAAPFKDERVRQAVNYAINRKGLADSLVRGGSQPVYAPCFRTQFGCDTSQVVKYPYDPAKAKALLAEAGFPNGFDTDLWAYRERDYAEAMIGDLRKVGIRARLHFVQYPALRNEVRAGRAPLTFQAWGSFSVNDASAFVGNYFKGGPDDTAKDPTTIALVQGGDTSVDPKERQKKYAQALGRISEKAMWAPLFSYSTNYAFSTDLKFTAQPDELPRFYMASWK</sequence>
<protein>
    <submittedName>
        <fullName evidence="6">Heme-binding protein A</fullName>
    </submittedName>
</protein>
<dbReference type="Proteomes" id="UP000461670">
    <property type="component" value="Unassembled WGS sequence"/>
</dbReference>
<dbReference type="InterPro" id="IPR039424">
    <property type="entry name" value="SBP_5"/>
</dbReference>
<organism evidence="6 7">
    <name type="scientific">Paracidovorax wautersii</name>
    <dbReference type="NCBI Taxonomy" id="1177982"/>
    <lineage>
        <taxon>Bacteria</taxon>
        <taxon>Pseudomonadati</taxon>
        <taxon>Pseudomonadota</taxon>
        <taxon>Betaproteobacteria</taxon>
        <taxon>Burkholderiales</taxon>
        <taxon>Comamonadaceae</taxon>
        <taxon>Paracidovorax</taxon>
    </lineage>
</organism>
<dbReference type="InterPro" id="IPR000914">
    <property type="entry name" value="SBP_5_dom"/>
</dbReference>
<dbReference type="Gene3D" id="3.10.105.10">
    <property type="entry name" value="Dipeptide-binding Protein, Domain 3"/>
    <property type="match status" value="1"/>
</dbReference>
<proteinExistence type="inferred from homology"/>
<keyword evidence="3 4" id="KW-0732">Signal</keyword>
<dbReference type="PANTHER" id="PTHR30290:SF9">
    <property type="entry name" value="OLIGOPEPTIDE-BINDING PROTEIN APPA"/>
    <property type="match status" value="1"/>
</dbReference>
<dbReference type="GO" id="GO:0030288">
    <property type="term" value="C:outer membrane-bounded periplasmic space"/>
    <property type="evidence" value="ECO:0007669"/>
    <property type="project" value="UniProtKB-ARBA"/>
</dbReference>
<evidence type="ECO:0000256" key="2">
    <source>
        <dbReference type="ARBA" id="ARBA00022448"/>
    </source>
</evidence>
<dbReference type="PIRSF" id="PIRSF002741">
    <property type="entry name" value="MppA"/>
    <property type="match status" value="1"/>
</dbReference>